<dbReference type="Proteomes" id="UP001597044">
    <property type="component" value="Unassembled WGS sequence"/>
</dbReference>
<evidence type="ECO:0000256" key="7">
    <source>
        <dbReference type="SAM" id="SignalP"/>
    </source>
</evidence>
<keyword evidence="6 9" id="KW-0482">Metalloprotease</keyword>
<evidence type="ECO:0000313" key="10">
    <source>
        <dbReference type="Proteomes" id="UP001597044"/>
    </source>
</evidence>
<keyword evidence="7" id="KW-0732">Signal</keyword>
<feature type="domain" description="Peptidase M48" evidence="8">
    <location>
        <begin position="97"/>
        <end position="274"/>
    </location>
</feature>
<dbReference type="InterPro" id="IPR051156">
    <property type="entry name" value="Mito/Outer_Membr_Metalloprot"/>
</dbReference>
<protein>
    <submittedName>
        <fullName evidence="9">M48 family metalloprotease</fullName>
        <ecNumber evidence="9">3.4.24.-</ecNumber>
    </submittedName>
</protein>
<evidence type="ECO:0000256" key="3">
    <source>
        <dbReference type="ARBA" id="ARBA00022723"/>
    </source>
</evidence>
<reference evidence="10" key="1">
    <citation type="journal article" date="2019" name="Int. J. Syst. Evol. Microbiol.">
        <title>The Global Catalogue of Microorganisms (GCM) 10K type strain sequencing project: providing services to taxonomists for standard genome sequencing and annotation.</title>
        <authorList>
            <consortium name="The Broad Institute Genomics Platform"/>
            <consortium name="The Broad Institute Genome Sequencing Center for Infectious Disease"/>
            <person name="Wu L."/>
            <person name="Ma J."/>
        </authorList>
    </citation>
    <scope>NUCLEOTIDE SEQUENCE [LARGE SCALE GENOMIC DNA]</scope>
    <source>
        <strain evidence="10">CCUG 63419</strain>
    </source>
</reference>
<feature type="chain" id="PRO_5046400582" evidence="7">
    <location>
        <begin position="38"/>
        <end position="496"/>
    </location>
</feature>
<dbReference type="InterPro" id="IPR001915">
    <property type="entry name" value="Peptidase_M48"/>
</dbReference>
<feature type="signal peptide" evidence="7">
    <location>
        <begin position="1"/>
        <end position="37"/>
    </location>
</feature>
<dbReference type="SUPFAM" id="SSF48452">
    <property type="entry name" value="TPR-like"/>
    <property type="match status" value="1"/>
</dbReference>
<dbReference type="EMBL" id="JBHTIT010000001">
    <property type="protein sequence ID" value="MFD0949495.1"/>
    <property type="molecule type" value="Genomic_DNA"/>
</dbReference>
<dbReference type="PANTHER" id="PTHR22726">
    <property type="entry name" value="METALLOENDOPEPTIDASE OMA1"/>
    <property type="match status" value="1"/>
</dbReference>
<organism evidence="9 10">
    <name type="scientific">Paraperlucidibaca wandonensis</name>
    <dbReference type="NCBI Taxonomy" id="1268273"/>
    <lineage>
        <taxon>Bacteria</taxon>
        <taxon>Pseudomonadati</taxon>
        <taxon>Pseudomonadota</taxon>
        <taxon>Gammaproteobacteria</taxon>
        <taxon>Moraxellales</taxon>
        <taxon>Moraxellaceae</taxon>
        <taxon>Paraperlucidibaca</taxon>
    </lineage>
</organism>
<comment type="cofactor">
    <cofactor evidence="1">
        <name>Zn(2+)</name>
        <dbReference type="ChEBI" id="CHEBI:29105"/>
    </cofactor>
</comment>
<evidence type="ECO:0000256" key="1">
    <source>
        <dbReference type="ARBA" id="ARBA00001947"/>
    </source>
</evidence>
<proteinExistence type="predicted"/>
<evidence type="ECO:0000256" key="2">
    <source>
        <dbReference type="ARBA" id="ARBA00022670"/>
    </source>
</evidence>
<evidence type="ECO:0000256" key="5">
    <source>
        <dbReference type="ARBA" id="ARBA00022833"/>
    </source>
</evidence>
<dbReference type="PANTHER" id="PTHR22726:SF1">
    <property type="entry name" value="METALLOENDOPEPTIDASE OMA1, MITOCHONDRIAL"/>
    <property type="match status" value="1"/>
</dbReference>
<dbReference type="GO" id="GO:0008237">
    <property type="term" value="F:metallopeptidase activity"/>
    <property type="evidence" value="ECO:0007669"/>
    <property type="project" value="UniProtKB-KW"/>
</dbReference>
<gene>
    <name evidence="9" type="ORF">ACFQ0F_03665</name>
</gene>
<name>A0ABW3HFR9_9GAMM</name>
<evidence type="ECO:0000259" key="8">
    <source>
        <dbReference type="Pfam" id="PF01435"/>
    </source>
</evidence>
<dbReference type="RefSeq" id="WP_379069271.1">
    <property type="nucleotide sequence ID" value="NZ_JBHTIT010000001.1"/>
</dbReference>
<keyword evidence="4 9" id="KW-0378">Hydrolase</keyword>
<dbReference type="Pfam" id="PF01435">
    <property type="entry name" value="Peptidase_M48"/>
    <property type="match status" value="1"/>
</dbReference>
<comment type="caution">
    <text evidence="9">The sequence shown here is derived from an EMBL/GenBank/DDBJ whole genome shotgun (WGS) entry which is preliminary data.</text>
</comment>
<dbReference type="InterPro" id="IPR011990">
    <property type="entry name" value="TPR-like_helical_dom_sf"/>
</dbReference>
<dbReference type="EC" id="3.4.24.-" evidence="9"/>
<dbReference type="Gene3D" id="1.25.40.10">
    <property type="entry name" value="Tetratricopeptide repeat domain"/>
    <property type="match status" value="1"/>
</dbReference>
<keyword evidence="3" id="KW-0479">Metal-binding</keyword>
<keyword evidence="2" id="KW-0645">Protease</keyword>
<evidence type="ECO:0000313" key="9">
    <source>
        <dbReference type="EMBL" id="MFD0949495.1"/>
    </source>
</evidence>
<accession>A0ABW3HFR9</accession>
<dbReference type="Gene3D" id="3.30.2010.10">
    <property type="entry name" value="Metalloproteases ('zincins'), catalytic domain"/>
    <property type="match status" value="1"/>
</dbReference>
<keyword evidence="10" id="KW-1185">Reference proteome</keyword>
<sequence>MSSCYRLQSFSRHLRCGVLALMPLVSLSTFTSNAAHAGIFDDPNALPTLGQPADLIADGPTEQRLGQAWLRQLRGSAPLWPDPLVRDYIESLLYKLSLHTPLQQPDFSVVVVDDTQVNAFAVPGGVVGVNTGLILSSDSEDELASVLSHELGHLSQRHFARSQEANQYNQWLALAGLLASIAGAAAGAGGDLGVAVGASAQALAVQNQLRYSRAYEQEADRLGLQTLTEAGYDPHAMPAFFLKLDRNTRRLGYMPEFLLTHPLSTTRLSDLARRVADTPRVPLANHPEFRFVQMRLQVAYSTQLDDLIGALSNSLNGSSNSEASRFGLSLAQFRKGDVDAARETLAPLLKSDPNRLDFRISDIDLDLAARNYASAYEKSRRSLSLFPNQPSLLLRLTQAALPLGKADSIRADLDRAVAIRPNDNGLWRLIADCALKQQDTLGVFRARAEYLFLEGRLKAAEDQLSNALRVAGENYSLSAQIQRRLAVMRKLDQEFR</sequence>
<evidence type="ECO:0000256" key="4">
    <source>
        <dbReference type="ARBA" id="ARBA00022801"/>
    </source>
</evidence>
<evidence type="ECO:0000256" key="6">
    <source>
        <dbReference type="ARBA" id="ARBA00023049"/>
    </source>
</evidence>
<keyword evidence="5" id="KW-0862">Zinc</keyword>